<name>A0A1L4D4F8_9BACT</name>
<reference evidence="5 6" key="1">
    <citation type="submission" date="2016-10" db="EMBL/GenBank/DDBJ databases">
        <title>Silvanigrella aquatica sp. nov., isolated from a freshwater lake located in the Black Forest, Germany, description of Silvanigrellaceae fam. nov., Silvanigrellales ord. nov., reclassification of the order Bdellovibrionales in the class Oligoflexia, reclassification of the families Bacteriovoracaceae and Halobacteriovoraceae in the new order Bacteriovoracales ord. nov., and reclassification of the family Pseudobacteriovoracaceae in the order Oligoflexiales.</title>
        <authorList>
            <person name="Hahn M.W."/>
            <person name="Schmidt J."/>
            <person name="Koll U."/>
            <person name="Rohde M."/>
            <person name="Verbag S."/>
            <person name="Pitt A."/>
            <person name="Nakai R."/>
            <person name="Naganuma T."/>
            <person name="Lang E."/>
        </authorList>
    </citation>
    <scope>NUCLEOTIDE SEQUENCE [LARGE SCALE GENOMIC DNA]</scope>
    <source>
        <strain evidence="5 6">MWH-Nonnen-W8red</strain>
    </source>
</reference>
<evidence type="ECO:0000313" key="6">
    <source>
        <dbReference type="Proteomes" id="UP000184731"/>
    </source>
</evidence>
<evidence type="ECO:0000313" key="5">
    <source>
        <dbReference type="EMBL" id="APJ05093.1"/>
    </source>
</evidence>
<keyword evidence="2" id="KW-0547">Nucleotide-binding</keyword>
<dbReference type="STRING" id="1915309.AXG55_04915"/>
<dbReference type="Pfam" id="PF05157">
    <property type="entry name" value="MshEN"/>
    <property type="match status" value="1"/>
</dbReference>
<dbReference type="PANTHER" id="PTHR30258">
    <property type="entry name" value="TYPE II SECRETION SYSTEM PROTEIN GSPE-RELATED"/>
    <property type="match status" value="1"/>
</dbReference>
<feature type="domain" description="AAA+ ATPase" evidence="4">
    <location>
        <begin position="327"/>
        <end position="448"/>
    </location>
</feature>
<evidence type="ECO:0000256" key="1">
    <source>
        <dbReference type="ARBA" id="ARBA00006611"/>
    </source>
</evidence>
<keyword evidence="3" id="KW-0067">ATP-binding</keyword>
<dbReference type="SMART" id="SM00382">
    <property type="entry name" value="AAA"/>
    <property type="match status" value="1"/>
</dbReference>
<evidence type="ECO:0000259" key="4">
    <source>
        <dbReference type="SMART" id="SM00382"/>
    </source>
</evidence>
<dbReference type="Pfam" id="PF00437">
    <property type="entry name" value="T2SSE"/>
    <property type="match status" value="1"/>
</dbReference>
<evidence type="ECO:0000256" key="2">
    <source>
        <dbReference type="ARBA" id="ARBA00022741"/>
    </source>
</evidence>
<dbReference type="InterPro" id="IPR003593">
    <property type="entry name" value="AAA+_ATPase"/>
</dbReference>
<dbReference type="SUPFAM" id="SSF160246">
    <property type="entry name" value="EspE N-terminal domain-like"/>
    <property type="match status" value="1"/>
</dbReference>
<gene>
    <name evidence="5" type="ORF">AXG55_04915</name>
</gene>
<dbReference type="PANTHER" id="PTHR30258:SF2">
    <property type="entry name" value="COMG OPERON PROTEIN 1"/>
    <property type="match status" value="1"/>
</dbReference>
<dbReference type="InterPro" id="IPR001482">
    <property type="entry name" value="T2SS/T4SS_dom"/>
</dbReference>
<dbReference type="AlphaFoldDB" id="A0A1L4D4F8"/>
<dbReference type="Proteomes" id="UP000184731">
    <property type="component" value="Chromosome"/>
</dbReference>
<dbReference type="SUPFAM" id="SSF52540">
    <property type="entry name" value="P-loop containing nucleoside triphosphate hydrolases"/>
    <property type="match status" value="1"/>
</dbReference>
<dbReference type="InterPro" id="IPR007831">
    <property type="entry name" value="T2SS_GspE_N"/>
</dbReference>
<dbReference type="GO" id="GO:0005886">
    <property type="term" value="C:plasma membrane"/>
    <property type="evidence" value="ECO:0007669"/>
    <property type="project" value="TreeGrafter"/>
</dbReference>
<dbReference type="Gene3D" id="3.30.450.90">
    <property type="match status" value="1"/>
</dbReference>
<dbReference type="Gene3D" id="3.30.300.160">
    <property type="entry name" value="Type II secretion system, protein E, N-terminal domain"/>
    <property type="match status" value="1"/>
</dbReference>
<evidence type="ECO:0000256" key="3">
    <source>
        <dbReference type="ARBA" id="ARBA00022840"/>
    </source>
</evidence>
<dbReference type="InterPro" id="IPR027417">
    <property type="entry name" value="P-loop_NTPase"/>
</dbReference>
<dbReference type="EMBL" id="CP017834">
    <property type="protein sequence ID" value="APJ05093.1"/>
    <property type="molecule type" value="Genomic_DNA"/>
</dbReference>
<sequence>MKVNKENFQQNKIISKIKSLDEILVEDFRVSQKQLDEAIEEQKATSRSLSEILIENEVILEIDMLKALAKHLNLEFRENFPFQEISPKLIQKLNISFCLQHMFIPISEDNLNVTVAVSHPLDTESIDDLRVLLNKNIKRIVAPKDLVEMAINNVFERQELVDQNKGLGADDEIDGIEGLDVAHNLLQDNEEAPVRREVTAIIRRSISEKASDIHIEPFEDRVSVRFRIDGRLREVRVIPKKYQSSVSTRIKILAKLNIAESRLPQDGRITLKVGTREIDVRVSTLPIKFGERIVLRILDKSGGLPHLDDIGIPKAVLKNFKQMINQKHGIVLVTGPTGSGKTTTLASALMHINKPDVSIITVEDPVEIQLPGVSQVEVNDKAGLSFAAALRSILRQNPNIILIGEIRDSETAQIAVQASITGHLVFSTLHTNDTAASVTRLVDFGIEPFQITTAVVAILAVRLVRKVCFHCREPANHTAEELNLIGLSKKDTVGKVFYKAKDGGCNQCKSSGYSGRIGIYELLVFDDAVRNFVLKSSDGASLKKMCVQRGMKTLSDSAQERFINGETTLEEALYATQVESDQEKEVT</sequence>
<protein>
    <recommendedName>
        <fullName evidence="4">AAA+ ATPase domain-containing protein</fullName>
    </recommendedName>
</protein>
<accession>A0A1L4D4F8</accession>
<dbReference type="GO" id="GO:0005524">
    <property type="term" value="F:ATP binding"/>
    <property type="evidence" value="ECO:0007669"/>
    <property type="project" value="UniProtKB-KW"/>
</dbReference>
<dbReference type="FunFam" id="3.40.50.300:FF:000398">
    <property type="entry name" value="Type IV pilus assembly ATPase PilB"/>
    <property type="match status" value="1"/>
</dbReference>
<keyword evidence="6" id="KW-1185">Reference proteome</keyword>
<dbReference type="KEGG" id="saqi:AXG55_04915"/>
<organism evidence="5 6">
    <name type="scientific">Silvanigrella aquatica</name>
    <dbReference type="NCBI Taxonomy" id="1915309"/>
    <lineage>
        <taxon>Bacteria</taxon>
        <taxon>Pseudomonadati</taxon>
        <taxon>Bdellovibrionota</taxon>
        <taxon>Oligoflexia</taxon>
        <taxon>Silvanigrellales</taxon>
        <taxon>Silvanigrellaceae</taxon>
        <taxon>Silvanigrella</taxon>
    </lineage>
</organism>
<dbReference type="FunFam" id="3.30.450.90:FF:000001">
    <property type="entry name" value="Type II secretion system ATPase GspE"/>
    <property type="match status" value="1"/>
</dbReference>
<dbReference type="GO" id="GO:0016887">
    <property type="term" value="F:ATP hydrolysis activity"/>
    <property type="evidence" value="ECO:0007669"/>
    <property type="project" value="TreeGrafter"/>
</dbReference>
<dbReference type="InterPro" id="IPR037257">
    <property type="entry name" value="T2SS_E_N_sf"/>
</dbReference>
<comment type="similarity">
    <text evidence="1">Belongs to the GSP E family.</text>
</comment>
<dbReference type="Gene3D" id="3.40.50.300">
    <property type="entry name" value="P-loop containing nucleotide triphosphate hydrolases"/>
    <property type="match status" value="1"/>
</dbReference>
<dbReference type="CDD" id="cd01129">
    <property type="entry name" value="PulE-GspE-like"/>
    <property type="match status" value="1"/>
</dbReference>
<proteinExistence type="inferred from homology"/>